<evidence type="ECO:0000313" key="4">
    <source>
        <dbReference type="Proteomes" id="UP001157911"/>
    </source>
</evidence>
<comment type="caution">
    <text evidence="3">The sequence shown here is derived from an EMBL/GenBank/DDBJ whole genome shotgun (WGS) entry which is preliminary data.</text>
</comment>
<keyword evidence="4" id="KW-1185">Reference proteome</keyword>
<dbReference type="PANTHER" id="PTHR13799">
    <property type="entry name" value="NGG1 INTERACTING FACTOR 3"/>
    <property type="match status" value="1"/>
</dbReference>
<dbReference type="Proteomes" id="UP001157911">
    <property type="component" value="Unassembled WGS sequence"/>
</dbReference>
<accession>A0ABY1NSZ4</accession>
<comment type="similarity">
    <text evidence="1">Belongs to the GTP cyclohydrolase I type 2/NIF3 family.</text>
</comment>
<keyword evidence="2" id="KW-0479">Metal-binding</keyword>
<proteinExistence type="inferred from homology"/>
<dbReference type="SUPFAM" id="SSF102705">
    <property type="entry name" value="NIF3 (NGG1p interacting factor 3)-like"/>
    <property type="match status" value="1"/>
</dbReference>
<dbReference type="Pfam" id="PF01784">
    <property type="entry name" value="DUF34_NIF3"/>
    <property type="match status" value="1"/>
</dbReference>
<dbReference type="Gene3D" id="3.40.1390.30">
    <property type="entry name" value="NIF3 (NGG1p interacting factor 3)-like"/>
    <property type="match status" value="2"/>
</dbReference>
<evidence type="ECO:0000256" key="1">
    <source>
        <dbReference type="ARBA" id="ARBA00006964"/>
    </source>
</evidence>
<dbReference type="EMBL" id="FXUB01000004">
    <property type="protein sequence ID" value="SMP15185.1"/>
    <property type="molecule type" value="Genomic_DNA"/>
</dbReference>
<reference evidence="3 4" key="1">
    <citation type="submission" date="2017-05" db="EMBL/GenBank/DDBJ databases">
        <authorList>
            <person name="Varghese N."/>
            <person name="Submissions S."/>
        </authorList>
    </citation>
    <scope>NUCLEOTIDE SEQUENCE [LARGE SCALE GENOMIC DNA]</scope>
    <source>
        <strain evidence="3 4">DSM 15522</strain>
    </source>
</reference>
<dbReference type="NCBIfam" id="TIGR00486">
    <property type="entry name" value="YbgI_SA1388"/>
    <property type="match status" value="1"/>
</dbReference>
<dbReference type="InterPro" id="IPR002678">
    <property type="entry name" value="DUF34/NIF3"/>
</dbReference>
<evidence type="ECO:0000313" key="3">
    <source>
        <dbReference type="EMBL" id="SMP15185.1"/>
    </source>
</evidence>
<evidence type="ECO:0000256" key="2">
    <source>
        <dbReference type="ARBA" id="ARBA00022723"/>
    </source>
</evidence>
<dbReference type="PANTHER" id="PTHR13799:SF14">
    <property type="entry name" value="GTP CYCLOHYDROLASE 1 TYPE 2 HOMOLOG"/>
    <property type="match status" value="1"/>
</dbReference>
<dbReference type="RefSeq" id="WP_283400823.1">
    <property type="nucleotide sequence ID" value="NZ_FXUB01000004.1"/>
</dbReference>
<protein>
    <submittedName>
        <fullName evidence="3">Dinuclear metal center protein, YbgI/SA1388 family</fullName>
    </submittedName>
</protein>
<organism evidence="3 4">
    <name type="scientific">Desulfurobacterium pacificum</name>
    <dbReference type="NCBI Taxonomy" id="240166"/>
    <lineage>
        <taxon>Bacteria</taxon>
        <taxon>Pseudomonadati</taxon>
        <taxon>Aquificota</taxon>
        <taxon>Aquificia</taxon>
        <taxon>Desulfurobacteriales</taxon>
        <taxon>Desulfurobacteriaceae</taxon>
        <taxon>Desulfurobacterium</taxon>
    </lineage>
</organism>
<dbReference type="InterPro" id="IPR036069">
    <property type="entry name" value="DUF34/NIF3_sf"/>
</dbReference>
<name>A0ABY1NSZ4_9BACT</name>
<gene>
    <name evidence="3" type="ORF">SAMN06265339_1369</name>
</gene>
<sequence>MKLKEIVAFLESLVPPEAQDSWDNSKLQIGDPEKEIKKVGFALSVSLDVVEQAERESVDLIVAHHPVTISGIKSITPSFYPEKLFFQLLKKDIAVYSMHTNLDVSPLGPTAIIAEKLGIESYSPIVENPPYGAVAPLPEPVTQKELFEKLSSLLPEDVFRVINYSADSLVERIAICSGSGASLMDAVIGKVDVYVTGDVKYHDALKAVDCGLTVFDMGHFGTERLFYEKLNPLLAKNFPDVIFILLHEKSPFEVINRC</sequence>